<reference evidence="3 4" key="1">
    <citation type="journal article" date="2023" name="Commun. Biol.">
        <title>Reorganization of the ancestral sex-determining regions during the evolution of trioecy in Pleodorina starrii.</title>
        <authorList>
            <person name="Takahashi K."/>
            <person name="Suzuki S."/>
            <person name="Kawai-Toyooka H."/>
            <person name="Yamamoto K."/>
            <person name="Hamaji T."/>
            <person name="Ootsuki R."/>
            <person name="Yamaguchi H."/>
            <person name="Kawachi M."/>
            <person name="Higashiyama T."/>
            <person name="Nozaki H."/>
        </authorList>
    </citation>
    <scope>NUCLEOTIDE SEQUENCE [LARGE SCALE GENOMIC DNA]</scope>
    <source>
        <strain evidence="3 4">NIES-4479</strain>
    </source>
</reference>
<dbReference type="InterPro" id="IPR006652">
    <property type="entry name" value="Kelch_1"/>
</dbReference>
<dbReference type="AlphaFoldDB" id="A0A9W6BIA0"/>
<dbReference type="Proteomes" id="UP001165080">
    <property type="component" value="Unassembled WGS sequence"/>
</dbReference>
<keyword evidence="1" id="KW-0880">Kelch repeat</keyword>
<gene>
    <name evidence="3" type="primary">PLEST003413</name>
    <name evidence="3" type="ORF">PLESTB_000646000</name>
</gene>
<evidence type="ECO:0000256" key="1">
    <source>
        <dbReference type="ARBA" id="ARBA00022441"/>
    </source>
</evidence>
<dbReference type="InterPro" id="IPR015915">
    <property type="entry name" value="Kelch-typ_b-propeller"/>
</dbReference>
<dbReference type="Pfam" id="PF01344">
    <property type="entry name" value="Kelch_1"/>
    <property type="match status" value="3"/>
</dbReference>
<accession>A0A9W6BIA0</accession>
<sequence length="462" mass="48971">MAGQCRNRSEAQAPLAFAALAARASGCHAGRRTTFAHHRVMLLAMATVAFIATTTSPGCSAISAADRARLARVADAVIVSDPKTTPGPGYAVFPLGAGLGSWNSAGDILHGRSDHGVVSYQHYAFLLGGLSVNRTTLLPSILTSVVQYDMDTGLMEEMSPLPEPRYRFAYTELYGKIYVAGGTGDTDWGAPSDTVFMYDIATDVWVTVGKLTAPRSDACAAAVNGKVYVFGGYDDAGLSLASVEVCEALPANTTTTVPSTGMHTDPASAAAPACKRLPASHNMREARGDCRSVQLGGLVYVVGGSQWFNNTQQDCAANWAYCYRFISSVEVFNASSGVWSRRAPMISARGDFGIAALPGSRILVAGGERGTRGRNGIAMYDVEEYVVEHDVWVPKAALPQARFRHGLAVSSSGRVLSLGGNPTCDLTPETACYRAALATVSVYTDVPHPHLYAVYKPPRNVQ</sequence>
<dbReference type="SMART" id="SM00612">
    <property type="entry name" value="Kelch"/>
    <property type="match status" value="4"/>
</dbReference>
<evidence type="ECO:0000313" key="3">
    <source>
        <dbReference type="EMBL" id="GLC52584.1"/>
    </source>
</evidence>
<dbReference type="PANTHER" id="PTHR46344:SF27">
    <property type="entry name" value="KELCH REPEAT SUPERFAMILY PROTEIN"/>
    <property type="match status" value="1"/>
</dbReference>
<dbReference type="EMBL" id="BRXU01000006">
    <property type="protein sequence ID" value="GLC52584.1"/>
    <property type="molecule type" value="Genomic_DNA"/>
</dbReference>
<comment type="caution">
    <text evidence="3">The sequence shown here is derived from an EMBL/GenBank/DDBJ whole genome shotgun (WGS) entry which is preliminary data.</text>
</comment>
<name>A0A9W6BIA0_9CHLO</name>
<keyword evidence="2" id="KW-0677">Repeat</keyword>
<dbReference type="SUPFAM" id="SSF117281">
    <property type="entry name" value="Kelch motif"/>
    <property type="match status" value="2"/>
</dbReference>
<keyword evidence="4" id="KW-1185">Reference proteome</keyword>
<proteinExistence type="predicted"/>
<dbReference type="OrthoDB" id="523959at2759"/>
<organism evidence="3 4">
    <name type="scientific">Pleodorina starrii</name>
    <dbReference type="NCBI Taxonomy" id="330485"/>
    <lineage>
        <taxon>Eukaryota</taxon>
        <taxon>Viridiplantae</taxon>
        <taxon>Chlorophyta</taxon>
        <taxon>core chlorophytes</taxon>
        <taxon>Chlorophyceae</taxon>
        <taxon>CS clade</taxon>
        <taxon>Chlamydomonadales</taxon>
        <taxon>Volvocaceae</taxon>
        <taxon>Pleodorina</taxon>
    </lineage>
</organism>
<dbReference type="Gene3D" id="2.120.10.80">
    <property type="entry name" value="Kelch-type beta propeller"/>
    <property type="match status" value="2"/>
</dbReference>
<dbReference type="PANTHER" id="PTHR46344">
    <property type="entry name" value="OS02G0202900 PROTEIN"/>
    <property type="match status" value="1"/>
</dbReference>
<evidence type="ECO:0000256" key="2">
    <source>
        <dbReference type="ARBA" id="ARBA00022737"/>
    </source>
</evidence>
<protein>
    <submittedName>
        <fullName evidence="3">Uncharacterized protein</fullName>
    </submittedName>
</protein>
<evidence type="ECO:0000313" key="4">
    <source>
        <dbReference type="Proteomes" id="UP001165080"/>
    </source>
</evidence>